<reference evidence="1 2" key="1">
    <citation type="submission" date="2019-05" db="EMBL/GenBank/DDBJ databases">
        <title>Another draft genome of Portunus trituberculatus and its Hox gene families provides insights of decapod evolution.</title>
        <authorList>
            <person name="Jeong J.-H."/>
            <person name="Song I."/>
            <person name="Kim S."/>
            <person name="Choi T."/>
            <person name="Kim D."/>
            <person name="Ryu S."/>
            <person name="Kim W."/>
        </authorList>
    </citation>
    <scope>NUCLEOTIDE SEQUENCE [LARGE SCALE GENOMIC DNA]</scope>
    <source>
        <tissue evidence="1">Muscle</tissue>
    </source>
</reference>
<dbReference type="AlphaFoldDB" id="A0A5B7ES64"/>
<comment type="caution">
    <text evidence="1">The sequence shown here is derived from an EMBL/GenBank/DDBJ whole genome shotgun (WGS) entry which is preliminary data.</text>
</comment>
<evidence type="ECO:0000313" key="1">
    <source>
        <dbReference type="EMBL" id="MPC37012.1"/>
    </source>
</evidence>
<dbReference type="EMBL" id="VSRR010003660">
    <property type="protein sequence ID" value="MPC37012.1"/>
    <property type="molecule type" value="Genomic_DNA"/>
</dbReference>
<sequence length="94" mass="10912">MEEVVEEGTKKELECKVEEEEEVMVEDTVELEYKVEEEKDTMELLEVEKIDSLGVHPLVHSEEEEVEEEVEVEAILEVPLLVRKLLHSVHLTVV</sequence>
<proteinExistence type="predicted"/>
<gene>
    <name evidence="1" type="ORF">E2C01_030483</name>
</gene>
<evidence type="ECO:0000313" key="2">
    <source>
        <dbReference type="Proteomes" id="UP000324222"/>
    </source>
</evidence>
<keyword evidence="2" id="KW-1185">Reference proteome</keyword>
<dbReference type="Proteomes" id="UP000324222">
    <property type="component" value="Unassembled WGS sequence"/>
</dbReference>
<name>A0A5B7ES64_PORTR</name>
<accession>A0A5B7ES64</accession>
<protein>
    <submittedName>
        <fullName evidence="1">Uncharacterized protein</fullName>
    </submittedName>
</protein>
<organism evidence="1 2">
    <name type="scientific">Portunus trituberculatus</name>
    <name type="common">Swimming crab</name>
    <name type="synonym">Neptunus trituberculatus</name>
    <dbReference type="NCBI Taxonomy" id="210409"/>
    <lineage>
        <taxon>Eukaryota</taxon>
        <taxon>Metazoa</taxon>
        <taxon>Ecdysozoa</taxon>
        <taxon>Arthropoda</taxon>
        <taxon>Crustacea</taxon>
        <taxon>Multicrustacea</taxon>
        <taxon>Malacostraca</taxon>
        <taxon>Eumalacostraca</taxon>
        <taxon>Eucarida</taxon>
        <taxon>Decapoda</taxon>
        <taxon>Pleocyemata</taxon>
        <taxon>Brachyura</taxon>
        <taxon>Eubrachyura</taxon>
        <taxon>Portunoidea</taxon>
        <taxon>Portunidae</taxon>
        <taxon>Portuninae</taxon>
        <taxon>Portunus</taxon>
    </lineage>
</organism>